<dbReference type="Proteomes" id="UP000030960">
    <property type="component" value="Unassembled WGS sequence"/>
</dbReference>
<accession>A0A0B3RFF6</accession>
<sequence>MTHDRYTTPGTRLTWSDVSEWVDAAHRIGSRQLSAARNRAYAAHAAALPRELIDRATHVPSLETALHLLKYGHPSLGRPQRGHRANHPTTSVIMDLMNRLAVLKRQDQMPAGDNWTAMFGGSDAHSG</sequence>
<comment type="caution">
    <text evidence="1">The sequence shown here is derived from an EMBL/GenBank/DDBJ whole genome shotgun (WGS) entry which is preliminary data.</text>
</comment>
<organism evidence="1 2">
    <name type="scientific">Mameliella alba</name>
    <dbReference type="NCBI Taxonomy" id="561184"/>
    <lineage>
        <taxon>Bacteria</taxon>
        <taxon>Pseudomonadati</taxon>
        <taxon>Pseudomonadota</taxon>
        <taxon>Alphaproteobacteria</taxon>
        <taxon>Rhodobacterales</taxon>
        <taxon>Roseobacteraceae</taxon>
        <taxon>Mameliella</taxon>
    </lineage>
</organism>
<dbReference type="RefSeq" id="WP_043146866.1">
    <property type="nucleotide sequence ID" value="NZ_JSUQ01000035.1"/>
</dbReference>
<dbReference type="AlphaFoldDB" id="A0A0B3RFF6"/>
<proteinExistence type="predicted"/>
<reference evidence="1 2" key="1">
    <citation type="submission" date="2014-10" db="EMBL/GenBank/DDBJ databases">
        <title>Genome sequence of Ponticoccus sp. strain UMTAT08 isolated from clonal culture of toxic dinoflagellate Alexandrium tamiyavanichii.</title>
        <authorList>
            <person name="Gan H.Y."/>
            <person name="Muhd D.-D."/>
            <person name="Mohd Noor M.E."/>
            <person name="Yeong Y.S."/>
            <person name="Usup G."/>
        </authorList>
    </citation>
    <scope>NUCLEOTIDE SEQUENCE [LARGE SCALE GENOMIC DNA]</scope>
    <source>
        <strain evidence="1 2">UMTAT08</strain>
    </source>
</reference>
<name>A0A0B3RFF6_9RHOB</name>
<gene>
    <name evidence="1" type="ORF">OA50_05522</name>
</gene>
<evidence type="ECO:0000313" key="2">
    <source>
        <dbReference type="Proteomes" id="UP000030960"/>
    </source>
</evidence>
<protein>
    <submittedName>
        <fullName evidence="1">Uncharacterized protein</fullName>
    </submittedName>
</protein>
<dbReference type="OrthoDB" id="7863574at2"/>
<evidence type="ECO:0000313" key="1">
    <source>
        <dbReference type="EMBL" id="KHQ49945.1"/>
    </source>
</evidence>
<dbReference type="EMBL" id="JSUQ01000035">
    <property type="protein sequence ID" value="KHQ49945.1"/>
    <property type="molecule type" value="Genomic_DNA"/>
</dbReference>
<keyword evidence="2" id="KW-1185">Reference proteome</keyword>